<keyword evidence="3 4" id="KW-0472">Membrane</keyword>
<dbReference type="RefSeq" id="WP_132584944.1">
    <property type="nucleotide sequence ID" value="NZ_SMAJ01000018.1"/>
</dbReference>
<feature type="transmembrane region" description="Helical" evidence="4">
    <location>
        <begin position="384"/>
        <end position="406"/>
    </location>
</feature>
<reference evidence="6 7" key="1">
    <citation type="submission" date="2019-03" db="EMBL/GenBank/DDBJ databases">
        <title>Genomic Encyclopedia of Type Strains, Phase IV (KMG-IV): sequencing the most valuable type-strain genomes for metagenomic binning, comparative biology and taxonomic classification.</title>
        <authorList>
            <person name="Goeker M."/>
        </authorList>
    </citation>
    <scope>NUCLEOTIDE SEQUENCE [LARGE SCALE GENOMIC DNA]</scope>
    <source>
        <strain evidence="6 7">DSM 24591</strain>
    </source>
</reference>
<dbReference type="PANTHER" id="PTHR11360:SF290">
    <property type="entry name" value="MONOCARBOXYLATE MFS PERMEASE"/>
    <property type="match status" value="1"/>
</dbReference>
<evidence type="ECO:0000256" key="1">
    <source>
        <dbReference type="ARBA" id="ARBA00022692"/>
    </source>
</evidence>
<dbReference type="InterPro" id="IPR011701">
    <property type="entry name" value="MFS"/>
</dbReference>
<dbReference type="Pfam" id="PF07690">
    <property type="entry name" value="MFS_1"/>
    <property type="match status" value="1"/>
</dbReference>
<feature type="transmembrane region" description="Helical" evidence="4">
    <location>
        <begin position="87"/>
        <end position="107"/>
    </location>
</feature>
<feature type="transmembrane region" description="Helical" evidence="4">
    <location>
        <begin position="113"/>
        <end position="133"/>
    </location>
</feature>
<feature type="transmembrane region" description="Helical" evidence="4">
    <location>
        <begin position="292"/>
        <end position="316"/>
    </location>
</feature>
<evidence type="ECO:0000256" key="4">
    <source>
        <dbReference type="SAM" id="Phobius"/>
    </source>
</evidence>
<dbReference type="GO" id="GO:0022857">
    <property type="term" value="F:transmembrane transporter activity"/>
    <property type="evidence" value="ECO:0007669"/>
    <property type="project" value="InterPro"/>
</dbReference>
<feature type="transmembrane region" description="Helical" evidence="4">
    <location>
        <begin position="174"/>
        <end position="195"/>
    </location>
</feature>
<dbReference type="PANTHER" id="PTHR11360">
    <property type="entry name" value="MONOCARBOXYLATE TRANSPORTER"/>
    <property type="match status" value="1"/>
</dbReference>
<feature type="transmembrane region" description="Helical" evidence="4">
    <location>
        <begin position="350"/>
        <end position="372"/>
    </location>
</feature>
<dbReference type="AlphaFoldDB" id="A0A4R3LVM8"/>
<dbReference type="CDD" id="cd17355">
    <property type="entry name" value="MFS_YcxA_like"/>
    <property type="match status" value="1"/>
</dbReference>
<evidence type="ECO:0000256" key="3">
    <source>
        <dbReference type="ARBA" id="ARBA00023136"/>
    </source>
</evidence>
<dbReference type="InterPro" id="IPR020846">
    <property type="entry name" value="MFS_dom"/>
</dbReference>
<dbReference type="Proteomes" id="UP000295525">
    <property type="component" value="Unassembled WGS sequence"/>
</dbReference>
<protein>
    <submittedName>
        <fullName evidence="6">Sugar phosphate permease</fullName>
    </submittedName>
</protein>
<evidence type="ECO:0000313" key="6">
    <source>
        <dbReference type="EMBL" id="TCT02507.1"/>
    </source>
</evidence>
<evidence type="ECO:0000313" key="7">
    <source>
        <dbReference type="Proteomes" id="UP000295525"/>
    </source>
</evidence>
<evidence type="ECO:0000256" key="2">
    <source>
        <dbReference type="ARBA" id="ARBA00022989"/>
    </source>
</evidence>
<dbReference type="InterPro" id="IPR036259">
    <property type="entry name" value="MFS_trans_sf"/>
</dbReference>
<name>A0A4R3LVM8_9BURK</name>
<feature type="domain" description="Major facilitator superfamily (MFS) profile" evidence="5">
    <location>
        <begin position="17"/>
        <end position="442"/>
    </location>
</feature>
<dbReference type="EMBL" id="SMAJ01000018">
    <property type="protein sequence ID" value="TCT02507.1"/>
    <property type="molecule type" value="Genomic_DNA"/>
</dbReference>
<evidence type="ECO:0000259" key="5">
    <source>
        <dbReference type="PROSITE" id="PS50850"/>
    </source>
</evidence>
<accession>A0A4R3LVM8</accession>
<organism evidence="6 7">
    <name type="scientific">Paralcaligenes ureilyticus</name>
    <dbReference type="NCBI Taxonomy" id="627131"/>
    <lineage>
        <taxon>Bacteria</taxon>
        <taxon>Pseudomonadati</taxon>
        <taxon>Pseudomonadota</taxon>
        <taxon>Betaproteobacteria</taxon>
        <taxon>Burkholderiales</taxon>
        <taxon>Alcaligenaceae</taxon>
        <taxon>Paralcaligenes</taxon>
    </lineage>
</organism>
<feature type="transmembrane region" description="Helical" evidence="4">
    <location>
        <begin position="145"/>
        <end position="168"/>
    </location>
</feature>
<sequence>MFAQPLSNWLRRHGIHFAWVIAFICFLTMLTSSAALGLPGVLLQPLGKEYGWDTEQISSALALRFALYGLMGPFAAILMDRYGLRKVICAALVLVTAGMALATRMTALWQLVVLWGVVLGFGSGLTALVLGAVVANRWFEARRGLVIGMLTASTATGQLVFLPGAAWLIENFGWRAAIFPVCLCALLVIILAVCFMRDHPEDLGLTAYGAIPSAAAAAPGSGMRPSTMTGTRPVATTPAPRTRLSIGDPFRMLGHVRGNQTFWILFATFFICGLSTNGLIQTHFVSLCGDFGLSAVPAASVLAMMGAFDFFGTILSGWLSDRYDNRKLLFWYYSLRGLSLLWLPHSEFTFYGLSIFAMFYGLDWVATVPPTVRLAGNAFGKERAGMVFGWIFAGHQLGAATAAYGAGAARTLLLSYTPALYVAGGACLIAALIVLGIRRVHY</sequence>
<keyword evidence="2 4" id="KW-1133">Transmembrane helix</keyword>
<keyword evidence="1 4" id="KW-0812">Transmembrane</keyword>
<feature type="transmembrane region" description="Helical" evidence="4">
    <location>
        <begin position="418"/>
        <end position="437"/>
    </location>
</feature>
<feature type="transmembrane region" description="Helical" evidence="4">
    <location>
        <begin position="61"/>
        <end position="80"/>
    </location>
</feature>
<keyword evidence="7" id="KW-1185">Reference proteome</keyword>
<proteinExistence type="predicted"/>
<dbReference type="OrthoDB" id="146345at2"/>
<dbReference type="Gene3D" id="1.20.1250.20">
    <property type="entry name" value="MFS general substrate transporter like domains"/>
    <property type="match status" value="2"/>
</dbReference>
<dbReference type="InterPro" id="IPR050327">
    <property type="entry name" value="Proton-linked_MCT"/>
</dbReference>
<comment type="caution">
    <text evidence="6">The sequence shown here is derived from an EMBL/GenBank/DDBJ whole genome shotgun (WGS) entry which is preliminary data.</text>
</comment>
<feature type="transmembrane region" description="Helical" evidence="4">
    <location>
        <begin position="261"/>
        <end position="280"/>
    </location>
</feature>
<gene>
    <name evidence="6" type="ORF">EDC26_1185</name>
</gene>
<dbReference type="SUPFAM" id="SSF103473">
    <property type="entry name" value="MFS general substrate transporter"/>
    <property type="match status" value="1"/>
</dbReference>
<dbReference type="PROSITE" id="PS50850">
    <property type="entry name" value="MFS"/>
    <property type="match status" value="1"/>
</dbReference>